<dbReference type="EMBL" id="CP047591">
    <property type="protein sequence ID" value="QHI71906.1"/>
    <property type="molecule type" value="Genomic_DNA"/>
</dbReference>
<feature type="domain" description="Carbohydrate kinase PfkB" evidence="3">
    <location>
        <begin position="11"/>
        <end position="298"/>
    </location>
</feature>
<protein>
    <submittedName>
        <fullName evidence="4">Kinase</fullName>
    </submittedName>
</protein>
<proteinExistence type="predicted"/>
<name>A0A6P1MJU4_9FIRM</name>
<evidence type="ECO:0000256" key="1">
    <source>
        <dbReference type="ARBA" id="ARBA00022679"/>
    </source>
</evidence>
<dbReference type="Gene3D" id="3.40.1190.20">
    <property type="match status" value="1"/>
</dbReference>
<keyword evidence="2 4" id="KW-0418">Kinase</keyword>
<evidence type="ECO:0000313" key="5">
    <source>
        <dbReference type="Proteomes" id="UP000463883"/>
    </source>
</evidence>
<dbReference type="SUPFAM" id="SSF53613">
    <property type="entry name" value="Ribokinase-like"/>
    <property type="match status" value="1"/>
</dbReference>
<sequence>MEEAFWYEEHNCYWGIAADIEGHPYDDLKRSESNPGKISVSYGGVGRNITENLARMGAGVSFVSAAGNDFVGRMAVQELAALGVGVENIHLIEDENTAMYLSILNNVGDMELALCNMDVLERISVDIINQAMPLLQSSKMVAMDANLTEDVQLYIMDKLQGIPLFLDPVSAPKAERSKKYIGRFHTIKPNIGEAEVLSGIEITDEKSLAKAGAYFITRGVKQVFITLNARGVYYKDTREEGILRLWDCISIVSATGAGDAFSAAIIDSFIRGKNIAETSFYGMAAAQVAMQTKTAVNPQMCMRKIEEKINMVSKTI</sequence>
<dbReference type="PROSITE" id="PS00583">
    <property type="entry name" value="PFKB_KINASES_1"/>
    <property type="match status" value="1"/>
</dbReference>
<keyword evidence="5" id="KW-1185">Reference proteome</keyword>
<dbReference type="GO" id="GO:0016301">
    <property type="term" value="F:kinase activity"/>
    <property type="evidence" value="ECO:0007669"/>
    <property type="project" value="UniProtKB-KW"/>
</dbReference>
<evidence type="ECO:0000313" key="4">
    <source>
        <dbReference type="EMBL" id="QHI71906.1"/>
    </source>
</evidence>
<dbReference type="InterPro" id="IPR002173">
    <property type="entry name" value="Carboh/pur_kinase_PfkB_CS"/>
</dbReference>
<organism evidence="4 5">
    <name type="scientific">Aminipila terrae</name>
    <dbReference type="NCBI Taxonomy" id="2697030"/>
    <lineage>
        <taxon>Bacteria</taxon>
        <taxon>Bacillati</taxon>
        <taxon>Bacillota</taxon>
        <taxon>Clostridia</taxon>
        <taxon>Peptostreptococcales</taxon>
        <taxon>Anaerovoracaceae</taxon>
        <taxon>Aminipila</taxon>
    </lineage>
</organism>
<dbReference type="Pfam" id="PF00294">
    <property type="entry name" value="PfkB"/>
    <property type="match status" value="1"/>
</dbReference>
<dbReference type="RefSeq" id="WP_162361676.1">
    <property type="nucleotide sequence ID" value="NZ_CP047591.1"/>
</dbReference>
<evidence type="ECO:0000256" key="2">
    <source>
        <dbReference type="ARBA" id="ARBA00022777"/>
    </source>
</evidence>
<dbReference type="InterPro" id="IPR011611">
    <property type="entry name" value="PfkB_dom"/>
</dbReference>
<dbReference type="PANTHER" id="PTHR10584">
    <property type="entry name" value="SUGAR KINASE"/>
    <property type="match status" value="1"/>
</dbReference>
<gene>
    <name evidence="4" type="ORF">Ami3637_05440</name>
</gene>
<reference evidence="4 5" key="1">
    <citation type="submission" date="2020-01" db="EMBL/GenBank/DDBJ databases">
        <title>Genomic analysis of Aminipila sp. CBA3637.</title>
        <authorList>
            <person name="Kim Y.B."/>
            <person name="Roh S.W."/>
        </authorList>
    </citation>
    <scope>NUCLEOTIDE SEQUENCE [LARGE SCALE GENOMIC DNA]</scope>
    <source>
        <strain evidence="4 5">CBA3637</strain>
    </source>
</reference>
<dbReference type="PANTHER" id="PTHR10584:SF166">
    <property type="entry name" value="RIBOKINASE"/>
    <property type="match status" value="1"/>
</dbReference>
<accession>A0A6P1MJU4</accession>
<dbReference type="InterPro" id="IPR029056">
    <property type="entry name" value="Ribokinase-like"/>
</dbReference>
<evidence type="ECO:0000259" key="3">
    <source>
        <dbReference type="Pfam" id="PF00294"/>
    </source>
</evidence>
<dbReference type="CDD" id="cd01941">
    <property type="entry name" value="YeiC_kinase_like"/>
    <property type="match status" value="1"/>
</dbReference>
<dbReference type="AlphaFoldDB" id="A0A6P1MJU4"/>
<dbReference type="Proteomes" id="UP000463883">
    <property type="component" value="Chromosome"/>
</dbReference>
<dbReference type="KEGG" id="amic:Ami3637_05440"/>
<keyword evidence="1" id="KW-0808">Transferase</keyword>